<dbReference type="Proteomes" id="UP001409585">
    <property type="component" value="Unassembled WGS sequence"/>
</dbReference>
<organism evidence="1 2">
    <name type="scientific">Halioxenophilus aromaticivorans</name>
    <dbReference type="NCBI Taxonomy" id="1306992"/>
    <lineage>
        <taxon>Bacteria</taxon>
        <taxon>Pseudomonadati</taxon>
        <taxon>Pseudomonadota</taxon>
        <taxon>Gammaproteobacteria</taxon>
        <taxon>Alteromonadales</taxon>
        <taxon>Alteromonadaceae</taxon>
        <taxon>Halioxenophilus</taxon>
    </lineage>
</organism>
<dbReference type="AlphaFoldDB" id="A0AAV3U6V6"/>
<gene>
    <name evidence="1" type="ORF">GCM10025791_38310</name>
</gene>
<keyword evidence="2" id="KW-1185">Reference proteome</keyword>
<dbReference type="EMBL" id="BAABLX010000061">
    <property type="protein sequence ID" value="GAA4954506.1"/>
    <property type="molecule type" value="Genomic_DNA"/>
</dbReference>
<name>A0AAV3U6V6_9ALTE</name>
<protein>
    <submittedName>
        <fullName evidence="1">Uncharacterized protein</fullName>
    </submittedName>
</protein>
<reference evidence="2" key="1">
    <citation type="journal article" date="2019" name="Int. J. Syst. Evol. Microbiol.">
        <title>The Global Catalogue of Microorganisms (GCM) 10K type strain sequencing project: providing services to taxonomists for standard genome sequencing and annotation.</title>
        <authorList>
            <consortium name="The Broad Institute Genomics Platform"/>
            <consortium name="The Broad Institute Genome Sequencing Center for Infectious Disease"/>
            <person name="Wu L."/>
            <person name="Ma J."/>
        </authorList>
    </citation>
    <scope>NUCLEOTIDE SEQUENCE [LARGE SCALE GENOMIC DNA]</scope>
    <source>
        <strain evidence="2">JCM 19134</strain>
    </source>
</reference>
<sequence>MFTRVLAQLSDAESNRTVVAYGETTALPGGVGDLMHAETFNGWNLGDPRKVSGIFLTRIICE</sequence>
<evidence type="ECO:0000313" key="1">
    <source>
        <dbReference type="EMBL" id="GAA4954506.1"/>
    </source>
</evidence>
<comment type="caution">
    <text evidence="1">The sequence shown here is derived from an EMBL/GenBank/DDBJ whole genome shotgun (WGS) entry which is preliminary data.</text>
</comment>
<evidence type="ECO:0000313" key="2">
    <source>
        <dbReference type="Proteomes" id="UP001409585"/>
    </source>
</evidence>
<accession>A0AAV3U6V6</accession>
<proteinExistence type="predicted"/>